<gene>
    <name evidence="1" type="ORF">B4N89_36395</name>
</gene>
<keyword evidence="2" id="KW-1185">Reference proteome</keyword>
<comment type="caution">
    <text evidence="1">The sequence shown here is derived from an EMBL/GenBank/DDBJ whole genome shotgun (WGS) entry which is preliminary data.</text>
</comment>
<evidence type="ECO:0000313" key="2">
    <source>
        <dbReference type="Proteomes" id="UP000190037"/>
    </source>
</evidence>
<proteinExistence type="predicted"/>
<dbReference type="AlphaFoldDB" id="A0A1T3NLK4"/>
<name>A0A1T3NLK4_9ACTN</name>
<reference evidence="1 2" key="1">
    <citation type="submission" date="2017-03" db="EMBL/GenBank/DDBJ databases">
        <title>Draft genome sequence of Streptomyces scabrisporus NF3, endophyte isolated from Amphipterygium adstringens.</title>
        <authorList>
            <person name="Vazquez M."/>
            <person name="Ceapa C.D."/>
            <person name="Rodriguez Luna D."/>
            <person name="Sanchez Esquivel S."/>
        </authorList>
    </citation>
    <scope>NUCLEOTIDE SEQUENCE [LARGE SCALE GENOMIC DNA]</scope>
    <source>
        <strain evidence="1 2">NF3</strain>
    </source>
</reference>
<dbReference type="Proteomes" id="UP000190037">
    <property type="component" value="Unassembled WGS sequence"/>
</dbReference>
<protein>
    <submittedName>
        <fullName evidence="1">Uncharacterized protein</fullName>
    </submittedName>
</protein>
<sequence>MPPTKEHLQAVFESLLKAMVNQRIKTWSEETGATKALTVRLGEVPAERRRLWIDQIKAVIKALPGGLGALVAQLGDSVGVAIKAAEQVKYAQLTDADVHPAANDQVKITLEAFLYATPIVVALDHALDGFTKEIDQYLLRAVEVETWLAARKQWCTNSRTELEVLVVEVDDLLAQVDALALTPFLTAWTAPVVKFRKAAGVVLGTPLATVWADADAALCTNFTLPAAQQRSAIEAVVGGAGSAAQQARMQLYGSVIHLDADTLRRLQPLGAAAPPLKTACTAMTQFYGTPWIICLGTIDSAAGLTRVLTHAANKDVVKALRNAAAKGSTVPQLSKAFDLMLSIPHWEDACIALNSLDAPEIACPDGVVAMSWVKIGSSWVPRAFSMQTAGLETDMACLKHMRQETGVKPSSAKLTLYFAELVAACREAVKRWNAAGQPAKFECAGINLGVGTWTIHVRWSFGSPQVFHVDSGYEQSAWVKHAN</sequence>
<evidence type="ECO:0000313" key="1">
    <source>
        <dbReference type="EMBL" id="OPC77769.1"/>
    </source>
</evidence>
<dbReference type="EMBL" id="MWQN01000003">
    <property type="protein sequence ID" value="OPC77769.1"/>
    <property type="molecule type" value="Genomic_DNA"/>
</dbReference>
<accession>A0A1T3NLK4</accession>
<organism evidence="1 2">
    <name type="scientific">Embleya scabrispora</name>
    <dbReference type="NCBI Taxonomy" id="159449"/>
    <lineage>
        <taxon>Bacteria</taxon>
        <taxon>Bacillati</taxon>
        <taxon>Actinomycetota</taxon>
        <taxon>Actinomycetes</taxon>
        <taxon>Kitasatosporales</taxon>
        <taxon>Streptomycetaceae</taxon>
        <taxon>Embleya</taxon>
    </lineage>
</organism>